<evidence type="ECO:0000259" key="12">
    <source>
        <dbReference type="PROSITE" id="PS50011"/>
    </source>
</evidence>
<dbReference type="Proteomes" id="UP000054251">
    <property type="component" value="Unassembled WGS sequence"/>
</dbReference>
<evidence type="ECO:0000256" key="6">
    <source>
        <dbReference type="ARBA" id="ARBA00022777"/>
    </source>
</evidence>
<gene>
    <name evidence="13" type="ORF">AC631_04831</name>
</gene>
<dbReference type="GO" id="GO:0004674">
    <property type="term" value="F:protein serine/threonine kinase activity"/>
    <property type="evidence" value="ECO:0007669"/>
    <property type="project" value="UniProtKB-KW"/>
</dbReference>
<dbReference type="FunFam" id="1.10.510.10:FF:000499">
    <property type="entry name" value="Serine/threonine-protein kinase KIC1"/>
    <property type="match status" value="1"/>
</dbReference>
<dbReference type="Gene3D" id="1.10.510.10">
    <property type="entry name" value="Transferase(Phosphotransferase) domain 1"/>
    <property type="match status" value="1"/>
</dbReference>
<dbReference type="CDD" id="cd06609">
    <property type="entry name" value="STKc_MST3_like"/>
    <property type="match status" value="1"/>
</dbReference>
<dbReference type="InterPro" id="IPR050629">
    <property type="entry name" value="STE20/SPS1-PAK"/>
</dbReference>
<dbReference type="EC" id="2.7.11.1" evidence="2"/>
<dbReference type="OrthoDB" id="248923at2759"/>
<evidence type="ECO:0000256" key="7">
    <source>
        <dbReference type="ARBA" id="ARBA00022840"/>
    </source>
</evidence>
<keyword evidence="14" id="KW-1185">Reference proteome</keyword>
<evidence type="ECO:0000256" key="11">
    <source>
        <dbReference type="SAM" id="MobiDB-lite"/>
    </source>
</evidence>
<dbReference type="PROSITE" id="PS00107">
    <property type="entry name" value="PROTEIN_KINASE_ATP"/>
    <property type="match status" value="1"/>
</dbReference>
<keyword evidence="7 10" id="KW-0067">ATP-binding</keyword>
<dbReference type="GeneID" id="26841840"/>
<feature type="compositionally biased region" description="Basic and acidic residues" evidence="11">
    <location>
        <begin position="380"/>
        <end position="391"/>
    </location>
</feature>
<feature type="binding site" evidence="10">
    <location>
        <position position="35"/>
    </location>
    <ligand>
        <name>ATP</name>
        <dbReference type="ChEBI" id="CHEBI:30616"/>
    </ligand>
</feature>
<feature type="compositionally biased region" description="Polar residues" evidence="11">
    <location>
        <begin position="368"/>
        <end position="377"/>
    </location>
</feature>
<dbReference type="InterPro" id="IPR017441">
    <property type="entry name" value="Protein_kinase_ATP_BS"/>
</dbReference>
<dbReference type="InterPro" id="IPR011009">
    <property type="entry name" value="Kinase-like_dom_sf"/>
</dbReference>
<dbReference type="PROSITE" id="PS50011">
    <property type="entry name" value="PROTEIN_KINASE_DOM"/>
    <property type="match status" value="1"/>
</dbReference>
<evidence type="ECO:0000256" key="9">
    <source>
        <dbReference type="ARBA" id="ARBA00048679"/>
    </source>
</evidence>
<dbReference type="SMART" id="SM00220">
    <property type="entry name" value="S_TKc"/>
    <property type="match status" value="1"/>
</dbReference>
<comment type="caution">
    <text evidence="13">The sequence shown here is derived from an EMBL/GenBank/DDBJ whole genome shotgun (WGS) entry which is preliminary data.</text>
</comment>
<evidence type="ECO:0000256" key="8">
    <source>
        <dbReference type="ARBA" id="ARBA00047899"/>
    </source>
</evidence>
<accession>A0A0V1PTQ7</accession>
<protein>
    <recommendedName>
        <fullName evidence="2">non-specific serine/threonine protein kinase</fullName>
        <ecNumber evidence="2">2.7.11.1</ecNumber>
    </recommendedName>
</protein>
<dbReference type="PANTHER" id="PTHR48012:SF10">
    <property type="entry name" value="FI20177P1"/>
    <property type="match status" value="1"/>
</dbReference>
<dbReference type="GO" id="GO:0005737">
    <property type="term" value="C:cytoplasm"/>
    <property type="evidence" value="ECO:0007669"/>
    <property type="project" value="TreeGrafter"/>
</dbReference>
<dbReference type="Pfam" id="PF00069">
    <property type="entry name" value="Pkinase"/>
    <property type="match status" value="1"/>
</dbReference>
<keyword evidence="5 10" id="KW-0547">Nucleotide-binding</keyword>
<evidence type="ECO:0000256" key="5">
    <source>
        <dbReference type="ARBA" id="ARBA00022741"/>
    </source>
</evidence>
<feature type="domain" description="Protein kinase" evidence="12">
    <location>
        <begin position="6"/>
        <end position="260"/>
    </location>
</feature>
<dbReference type="InterPro" id="IPR000719">
    <property type="entry name" value="Prot_kinase_dom"/>
</dbReference>
<dbReference type="RefSeq" id="XP_015465522.1">
    <property type="nucleotide sequence ID" value="XM_015613660.1"/>
</dbReference>
<evidence type="ECO:0000256" key="4">
    <source>
        <dbReference type="ARBA" id="ARBA00022679"/>
    </source>
</evidence>
<comment type="catalytic activity">
    <reaction evidence="8">
        <text>L-threonyl-[protein] + ATP = O-phospho-L-threonyl-[protein] + ADP + H(+)</text>
        <dbReference type="Rhea" id="RHEA:46608"/>
        <dbReference type="Rhea" id="RHEA-COMP:11060"/>
        <dbReference type="Rhea" id="RHEA-COMP:11605"/>
        <dbReference type="ChEBI" id="CHEBI:15378"/>
        <dbReference type="ChEBI" id="CHEBI:30013"/>
        <dbReference type="ChEBI" id="CHEBI:30616"/>
        <dbReference type="ChEBI" id="CHEBI:61977"/>
        <dbReference type="ChEBI" id="CHEBI:456216"/>
        <dbReference type="EC" id="2.7.11.1"/>
    </reaction>
</comment>
<name>A0A0V1PTQ7_9ASCO</name>
<dbReference type="GO" id="GO:0030447">
    <property type="term" value="P:filamentous growth"/>
    <property type="evidence" value="ECO:0007669"/>
    <property type="project" value="UniProtKB-ARBA"/>
</dbReference>
<evidence type="ECO:0000313" key="14">
    <source>
        <dbReference type="Proteomes" id="UP000054251"/>
    </source>
</evidence>
<evidence type="ECO:0000256" key="1">
    <source>
        <dbReference type="ARBA" id="ARBA00008874"/>
    </source>
</evidence>
<evidence type="ECO:0000256" key="10">
    <source>
        <dbReference type="PROSITE-ProRule" id="PRU10141"/>
    </source>
</evidence>
<evidence type="ECO:0000256" key="2">
    <source>
        <dbReference type="ARBA" id="ARBA00012513"/>
    </source>
</evidence>
<evidence type="ECO:0000256" key="3">
    <source>
        <dbReference type="ARBA" id="ARBA00022527"/>
    </source>
</evidence>
<dbReference type="SUPFAM" id="SSF56112">
    <property type="entry name" value="Protein kinase-like (PK-like)"/>
    <property type="match status" value="1"/>
</dbReference>
<comment type="catalytic activity">
    <reaction evidence="9">
        <text>L-seryl-[protein] + ATP = O-phospho-L-seryl-[protein] + ADP + H(+)</text>
        <dbReference type="Rhea" id="RHEA:17989"/>
        <dbReference type="Rhea" id="RHEA-COMP:9863"/>
        <dbReference type="Rhea" id="RHEA-COMP:11604"/>
        <dbReference type="ChEBI" id="CHEBI:15378"/>
        <dbReference type="ChEBI" id="CHEBI:29999"/>
        <dbReference type="ChEBI" id="CHEBI:30616"/>
        <dbReference type="ChEBI" id="CHEBI:83421"/>
        <dbReference type="ChEBI" id="CHEBI:456216"/>
        <dbReference type="EC" id="2.7.11.1"/>
    </reaction>
</comment>
<dbReference type="EMBL" id="LMYN01000145">
    <property type="protein sequence ID" value="KRZ99419.1"/>
    <property type="molecule type" value="Genomic_DNA"/>
</dbReference>
<organism evidence="13 14">
    <name type="scientific">Debaryomyces fabryi</name>
    <dbReference type="NCBI Taxonomy" id="58627"/>
    <lineage>
        <taxon>Eukaryota</taxon>
        <taxon>Fungi</taxon>
        <taxon>Dikarya</taxon>
        <taxon>Ascomycota</taxon>
        <taxon>Saccharomycotina</taxon>
        <taxon>Pichiomycetes</taxon>
        <taxon>Debaryomycetaceae</taxon>
        <taxon>Debaryomyces</taxon>
    </lineage>
</organism>
<comment type="similarity">
    <text evidence="1">Belongs to the protein kinase superfamily. STE Ser/Thr protein kinase family. STE20 subfamily.</text>
</comment>
<evidence type="ECO:0000313" key="13">
    <source>
        <dbReference type="EMBL" id="KRZ99419.1"/>
    </source>
</evidence>
<keyword evidence="4" id="KW-0808">Transferase</keyword>
<dbReference type="GO" id="GO:0005524">
    <property type="term" value="F:ATP binding"/>
    <property type="evidence" value="ECO:0007669"/>
    <property type="project" value="UniProtKB-UniRule"/>
</dbReference>
<keyword evidence="3" id="KW-0723">Serine/threonine-protein kinase</keyword>
<proteinExistence type="inferred from homology"/>
<dbReference type="PANTHER" id="PTHR48012">
    <property type="entry name" value="STERILE20-LIKE KINASE, ISOFORM B-RELATED"/>
    <property type="match status" value="1"/>
</dbReference>
<feature type="region of interest" description="Disordered" evidence="11">
    <location>
        <begin position="368"/>
        <end position="394"/>
    </location>
</feature>
<keyword evidence="6" id="KW-0418">Kinase</keyword>
<dbReference type="AlphaFoldDB" id="A0A0V1PTQ7"/>
<reference evidence="13 14" key="1">
    <citation type="submission" date="2015-11" db="EMBL/GenBank/DDBJ databases">
        <title>The genome of Debaryomyces fabryi.</title>
        <authorList>
            <person name="Tafer H."/>
            <person name="Lopandic K."/>
        </authorList>
    </citation>
    <scope>NUCLEOTIDE SEQUENCE [LARGE SCALE GENOMIC DNA]</scope>
    <source>
        <strain evidence="13 14">CBS 789</strain>
    </source>
</reference>
<sequence length="463" mass="52996">MSVEKYKIHQCIGKGNFGDVYKATDILNNTLVAVKVINLDESDEDIAVLIQEIQFLSKLRSPYITKYFETFINDMSMWIVMEYCGGGSCADLLKCYKKLNEETTAFIIRDVLRGLTYLHEENKVHRDIKLANILLTSYGEIKLADFGVSGEITMTQLKRNTFVGTPFWMAPEVIARLKTGYNEKADIWSTGITTIELVTGSPPLSQYDPMKILFEIPKKRPPLLTGVDFSENIKDFVRYCLIKDPKKRPSSSTLLHHKFLKNIKRNVNLFKLLEEKNKWSERHHKNGKKPKYPLKIDYGDLPEYDPLIKWDFNTKKSYHTKSSPMEQTLLISNESPLLNMISLPPNSQRYELAMPTKSSSLLPPLQVTYSSQVSPGSPSRPKESPDRKLENVSHPGPIRFLDDVVLYSLQRLHVRAKAPSTKATIDKLMQNFIDYESLQPGLSEAFVEEILMLHIANSNTHPY</sequence>